<feature type="region of interest" description="Disordered" evidence="1">
    <location>
        <begin position="59"/>
        <end position="88"/>
    </location>
</feature>
<name>A0A0D1ZII0_9EURO</name>
<protein>
    <submittedName>
        <fullName evidence="2">Uncharacterized protein</fullName>
    </submittedName>
</protein>
<accession>A0A0D1ZII0</accession>
<sequence length="247" mass="26463">MAKRVGTRMPGWLTVAVTATLTGAVIIAPRVSIARTENATIIKYKRFKPKDYVPAPAEKGLIITPSPKPPSPPANSTSPASHKPFSDEDWILDTGATTHVCTNRSLLHSYTSHDLSGNRYSYKPVGFFGPNATAIVGNGDCTLTLPSLSPSDAPAPAAATGNSPGVVVNFITIKHVSHIPTAGVNLISWSQLKRARGLNLRLVEDDDGSLTVRNNEQPVMRFELRNGLYFLVQMPSVEVDPPAIANS</sequence>
<dbReference type="Proteomes" id="UP000053599">
    <property type="component" value="Unassembled WGS sequence"/>
</dbReference>
<dbReference type="OrthoDB" id="2663223at2759"/>
<dbReference type="AlphaFoldDB" id="A0A0D1ZII0"/>
<proteinExistence type="predicted"/>
<evidence type="ECO:0000313" key="3">
    <source>
        <dbReference type="Proteomes" id="UP000053599"/>
    </source>
</evidence>
<gene>
    <name evidence="2" type="ORF">PV11_02218</name>
</gene>
<dbReference type="HOGENOM" id="CLU_088996_0_0_1"/>
<evidence type="ECO:0000256" key="1">
    <source>
        <dbReference type="SAM" id="MobiDB-lite"/>
    </source>
</evidence>
<organism evidence="2 3">
    <name type="scientific">Exophiala sideris</name>
    <dbReference type="NCBI Taxonomy" id="1016849"/>
    <lineage>
        <taxon>Eukaryota</taxon>
        <taxon>Fungi</taxon>
        <taxon>Dikarya</taxon>
        <taxon>Ascomycota</taxon>
        <taxon>Pezizomycotina</taxon>
        <taxon>Eurotiomycetes</taxon>
        <taxon>Chaetothyriomycetidae</taxon>
        <taxon>Chaetothyriales</taxon>
        <taxon>Herpotrichiellaceae</taxon>
        <taxon>Exophiala</taxon>
    </lineage>
</organism>
<dbReference type="EMBL" id="KN846951">
    <property type="protein sequence ID" value="KIV86618.1"/>
    <property type="molecule type" value="Genomic_DNA"/>
</dbReference>
<reference evidence="2 3" key="1">
    <citation type="submission" date="2015-01" db="EMBL/GenBank/DDBJ databases">
        <title>The Genome Sequence of Exophiala sideris CBS121828.</title>
        <authorList>
            <consortium name="The Broad Institute Genomics Platform"/>
            <person name="Cuomo C."/>
            <person name="de Hoog S."/>
            <person name="Gorbushina A."/>
            <person name="Stielow B."/>
            <person name="Teixiera M."/>
            <person name="Abouelleil A."/>
            <person name="Chapman S.B."/>
            <person name="Priest M."/>
            <person name="Young S.K."/>
            <person name="Wortman J."/>
            <person name="Nusbaum C."/>
            <person name="Birren B."/>
        </authorList>
    </citation>
    <scope>NUCLEOTIDE SEQUENCE [LARGE SCALE GENOMIC DNA]</scope>
    <source>
        <strain evidence="2 3">CBS 121828</strain>
    </source>
</reference>
<evidence type="ECO:0000313" key="2">
    <source>
        <dbReference type="EMBL" id="KIV86618.1"/>
    </source>
</evidence>